<evidence type="ECO:0000313" key="2">
    <source>
        <dbReference type="EMBL" id="MPC98418.1"/>
    </source>
</evidence>
<reference evidence="2 3" key="1">
    <citation type="submission" date="2019-05" db="EMBL/GenBank/DDBJ databases">
        <title>Another draft genome of Portunus trituberculatus and its Hox gene families provides insights of decapod evolution.</title>
        <authorList>
            <person name="Jeong J.-H."/>
            <person name="Song I."/>
            <person name="Kim S."/>
            <person name="Choi T."/>
            <person name="Kim D."/>
            <person name="Ryu S."/>
            <person name="Kim W."/>
        </authorList>
    </citation>
    <scope>NUCLEOTIDE SEQUENCE [LARGE SCALE GENOMIC DNA]</scope>
    <source>
        <tissue evidence="2">Muscle</tissue>
    </source>
</reference>
<feature type="compositionally biased region" description="Polar residues" evidence="1">
    <location>
        <begin position="22"/>
        <end position="32"/>
    </location>
</feature>
<organism evidence="2 3">
    <name type="scientific">Portunus trituberculatus</name>
    <name type="common">Swimming crab</name>
    <name type="synonym">Neptunus trituberculatus</name>
    <dbReference type="NCBI Taxonomy" id="210409"/>
    <lineage>
        <taxon>Eukaryota</taxon>
        <taxon>Metazoa</taxon>
        <taxon>Ecdysozoa</taxon>
        <taxon>Arthropoda</taxon>
        <taxon>Crustacea</taxon>
        <taxon>Multicrustacea</taxon>
        <taxon>Malacostraca</taxon>
        <taxon>Eumalacostraca</taxon>
        <taxon>Eucarida</taxon>
        <taxon>Decapoda</taxon>
        <taxon>Pleocyemata</taxon>
        <taxon>Brachyura</taxon>
        <taxon>Eubrachyura</taxon>
        <taxon>Portunoidea</taxon>
        <taxon>Portunidae</taxon>
        <taxon>Portuninae</taxon>
        <taxon>Portunus</taxon>
    </lineage>
</organism>
<dbReference type="EMBL" id="VSRR010113994">
    <property type="protein sequence ID" value="MPC98418.1"/>
    <property type="molecule type" value="Genomic_DNA"/>
</dbReference>
<proteinExistence type="predicted"/>
<dbReference type="AlphaFoldDB" id="A0A5B7JZN9"/>
<accession>A0A5B7JZN9</accession>
<dbReference type="Proteomes" id="UP000324222">
    <property type="component" value="Unassembled WGS sequence"/>
</dbReference>
<sequence length="67" mass="7286">MSPLQPHYPWSVKLRAECGTEAANQPTSQPASQRAIEPASHSPFAATVGRRITSRPHGPCKLPRQVV</sequence>
<protein>
    <submittedName>
        <fullName evidence="2">Uncharacterized protein</fullName>
    </submittedName>
</protein>
<evidence type="ECO:0000256" key="1">
    <source>
        <dbReference type="SAM" id="MobiDB-lite"/>
    </source>
</evidence>
<evidence type="ECO:0000313" key="3">
    <source>
        <dbReference type="Proteomes" id="UP000324222"/>
    </source>
</evidence>
<gene>
    <name evidence="2" type="ORF">E2C01_093789</name>
</gene>
<keyword evidence="3" id="KW-1185">Reference proteome</keyword>
<feature type="region of interest" description="Disordered" evidence="1">
    <location>
        <begin position="19"/>
        <end position="67"/>
    </location>
</feature>
<name>A0A5B7JZN9_PORTR</name>
<comment type="caution">
    <text evidence="2">The sequence shown here is derived from an EMBL/GenBank/DDBJ whole genome shotgun (WGS) entry which is preliminary data.</text>
</comment>